<evidence type="ECO:0000256" key="6">
    <source>
        <dbReference type="ARBA" id="ARBA00023136"/>
    </source>
</evidence>
<feature type="transmembrane region" description="Helical" evidence="7">
    <location>
        <begin position="555"/>
        <end position="576"/>
    </location>
</feature>
<keyword evidence="4" id="KW-0653">Protein transport</keyword>
<dbReference type="InterPro" id="IPR000109">
    <property type="entry name" value="POT_fam"/>
</dbReference>
<feature type="transmembrane region" description="Helical" evidence="7">
    <location>
        <begin position="49"/>
        <end position="68"/>
    </location>
</feature>
<dbReference type="PANTHER" id="PTHR11654">
    <property type="entry name" value="OLIGOPEPTIDE TRANSPORTER-RELATED"/>
    <property type="match status" value="1"/>
</dbReference>
<sequence length="591" mass="66086">METSGNHRSDGDDGDTTSLSEDYYSRSVDFRGDRVPVALFNRLQRKRNLACASILFTVFAERVAFYALSGNLYLFLNHHPLAWTSTSAMTALLVFTGTAFVGAFLTGYLGDALGRFRIILVSLLVYIVGLIAFVAIAQYQNGRGGDFIGLCHIKNRTNILASSSLLSSLYPQTESEASSHGRGATMQCGATIYVLLVITGLASSGIKANVVPFGAEQVKQENRMAVRRYFTIYYWVVNIAAFLSILILSYIQQSTSGGFGLGYIIPTVILVLAFFLFWISKGLFVQEQPEPPILYNIFQVLVEAWQQNRVHQRPPNRQWLDAAKIEFGGRFDNELVEDVKQLKFVLGVFALLIPYWVVYFQMQTSFQEQGLHMRLLPSSMFAPINQSDAFTIPAAWLTLFNVMFVILFVPVFEKCIYPSLESRQSSPSINLRMFLGLLCAVLAMLCAGGVEVKRLELVHENRTIVQIIDKTDYVAADMWVFWQIPSYFFVGLSEILASISGVELAYSHAPVSMQGIVMGLFYLSTGIGCFAGSLLLSLVSPYWLNSSPNTSRLDLFFWLLAGIQLVSSILFFLCVVRRSRNLFINTYASIQ</sequence>
<name>A0AAJ6QNI7_9ACAR</name>
<evidence type="ECO:0000256" key="4">
    <source>
        <dbReference type="ARBA" id="ARBA00022856"/>
    </source>
</evidence>
<feature type="transmembrane region" description="Helical" evidence="7">
    <location>
        <begin position="390"/>
        <end position="412"/>
    </location>
</feature>
<dbReference type="RefSeq" id="XP_003738478.1">
    <property type="nucleotide sequence ID" value="XM_003738430.2"/>
</dbReference>
<keyword evidence="4" id="KW-0571">Peptide transport</keyword>
<dbReference type="Pfam" id="PF00854">
    <property type="entry name" value="PTR2"/>
    <property type="match status" value="1"/>
</dbReference>
<dbReference type="GO" id="GO:0022857">
    <property type="term" value="F:transmembrane transporter activity"/>
    <property type="evidence" value="ECO:0007669"/>
    <property type="project" value="InterPro"/>
</dbReference>
<dbReference type="GO" id="GO:0015833">
    <property type="term" value="P:peptide transport"/>
    <property type="evidence" value="ECO:0007669"/>
    <property type="project" value="UniProtKB-KW"/>
</dbReference>
<protein>
    <submittedName>
        <fullName evidence="9">Solute carrier family 15 member 4</fullName>
    </submittedName>
</protein>
<keyword evidence="3 7" id="KW-0812">Transmembrane</keyword>
<evidence type="ECO:0000256" key="3">
    <source>
        <dbReference type="ARBA" id="ARBA00022692"/>
    </source>
</evidence>
<evidence type="ECO:0000256" key="5">
    <source>
        <dbReference type="ARBA" id="ARBA00022989"/>
    </source>
</evidence>
<proteinExistence type="inferred from homology"/>
<gene>
    <name evidence="9" type="primary">LOC100906098</name>
</gene>
<evidence type="ECO:0000256" key="2">
    <source>
        <dbReference type="ARBA" id="ARBA00005982"/>
    </source>
</evidence>
<organism evidence="8 9">
    <name type="scientific">Galendromus occidentalis</name>
    <name type="common">western predatory mite</name>
    <dbReference type="NCBI Taxonomy" id="34638"/>
    <lineage>
        <taxon>Eukaryota</taxon>
        <taxon>Metazoa</taxon>
        <taxon>Ecdysozoa</taxon>
        <taxon>Arthropoda</taxon>
        <taxon>Chelicerata</taxon>
        <taxon>Arachnida</taxon>
        <taxon>Acari</taxon>
        <taxon>Parasitiformes</taxon>
        <taxon>Mesostigmata</taxon>
        <taxon>Gamasina</taxon>
        <taxon>Phytoseioidea</taxon>
        <taxon>Phytoseiidae</taxon>
        <taxon>Typhlodrominae</taxon>
        <taxon>Galendromus</taxon>
    </lineage>
</organism>
<dbReference type="GO" id="GO:0016020">
    <property type="term" value="C:membrane"/>
    <property type="evidence" value="ECO:0007669"/>
    <property type="project" value="UniProtKB-SubCell"/>
</dbReference>
<feature type="transmembrane region" description="Helical" evidence="7">
    <location>
        <begin position="88"/>
        <end position="109"/>
    </location>
</feature>
<evidence type="ECO:0000313" key="9">
    <source>
        <dbReference type="RefSeq" id="XP_003738478.1"/>
    </source>
</evidence>
<feature type="transmembrane region" description="Helical" evidence="7">
    <location>
        <begin position="232"/>
        <end position="251"/>
    </location>
</feature>
<dbReference type="GeneID" id="100906098"/>
<dbReference type="InterPro" id="IPR036259">
    <property type="entry name" value="MFS_trans_sf"/>
</dbReference>
<evidence type="ECO:0000256" key="1">
    <source>
        <dbReference type="ARBA" id="ARBA00004141"/>
    </source>
</evidence>
<keyword evidence="4" id="KW-0813">Transport</keyword>
<dbReference type="Gene3D" id="1.20.1250.20">
    <property type="entry name" value="MFS general substrate transporter like domains"/>
    <property type="match status" value="1"/>
</dbReference>
<feature type="transmembrane region" description="Helical" evidence="7">
    <location>
        <begin position="519"/>
        <end position="543"/>
    </location>
</feature>
<feature type="transmembrane region" description="Helical" evidence="7">
    <location>
        <begin position="190"/>
        <end position="211"/>
    </location>
</feature>
<comment type="similarity">
    <text evidence="2">Belongs to the major facilitator superfamily. Proton-dependent oligopeptide transporter (POT/PTR) (TC 2.A.17) family.</text>
</comment>
<keyword evidence="5 7" id="KW-1133">Transmembrane helix</keyword>
<evidence type="ECO:0000313" key="8">
    <source>
        <dbReference type="Proteomes" id="UP000694867"/>
    </source>
</evidence>
<accession>A0AAJ6QNI7</accession>
<keyword evidence="6 7" id="KW-0472">Membrane</keyword>
<evidence type="ECO:0000256" key="7">
    <source>
        <dbReference type="SAM" id="Phobius"/>
    </source>
</evidence>
<comment type="subcellular location">
    <subcellularLocation>
        <location evidence="1">Membrane</location>
        <topology evidence="1">Multi-pass membrane protein</topology>
    </subcellularLocation>
</comment>
<reference evidence="9" key="1">
    <citation type="submission" date="2025-08" db="UniProtKB">
        <authorList>
            <consortium name="RefSeq"/>
        </authorList>
    </citation>
    <scope>IDENTIFICATION</scope>
</reference>
<dbReference type="KEGG" id="goe:100906098"/>
<feature type="transmembrane region" description="Helical" evidence="7">
    <location>
        <begin position="116"/>
        <end position="137"/>
    </location>
</feature>
<dbReference type="SUPFAM" id="SSF103473">
    <property type="entry name" value="MFS general substrate transporter"/>
    <property type="match status" value="1"/>
</dbReference>
<keyword evidence="8" id="KW-1185">Reference proteome</keyword>
<feature type="transmembrane region" description="Helical" evidence="7">
    <location>
        <begin position="257"/>
        <end position="279"/>
    </location>
</feature>
<feature type="transmembrane region" description="Helical" evidence="7">
    <location>
        <begin position="487"/>
        <end position="507"/>
    </location>
</feature>
<feature type="transmembrane region" description="Helical" evidence="7">
    <location>
        <begin position="433"/>
        <end position="450"/>
    </location>
</feature>
<feature type="transmembrane region" description="Helical" evidence="7">
    <location>
        <begin position="344"/>
        <end position="362"/>
    </location>
</feature>
<dbReference type="AlphaFoldDB" id="A0AAJ6QNI7"/>
<dbReference type="Proteomes" id="UP000694867">
    <property type="component" value="Unplaced"/>
</dbReference>